<evidence type="ECO:0000256" key="4">
    <source>
        <dbReference type="ARBA" id="ARBA00022491"/>
    </source>
</evidence>
<dbReference type="SUPFAM" id="SSF46894">
    <property type="entry name" value="C-terminal effector domain of the bipartite response regulators"/>
    <property type="match status" value="1"/>
</dbReference>
<dbReference type="NCBIfam" id="TIGR02875">
    <property type="entry name" value="spore_0_A"/>
    <property type="match status" value="1"/>
</dbReference>
<evidence type="ECO:0000313" key="19">
    <source>
        <dbReference type="Proteomes" id="UP000615234"/>
    </source>
</evidence>
<dbReference type="PIRSF" id="PIRSF002937">
    <property type="entry name" value="Res_reg_Spo0A"/>
    <property type="match status" value="1"/>
</dbReference>
<feature type="domain" description="Response regulatory" evidence="17">
    <location>
        <begin position="5"/>
        <end position="127"/>
    </location>
</feature>
<dbReference type="GO" id="GO:0042173">
    <property type="term" value="P:regulation of sporulation resulting in formation of a cellular spore"/>
    <property type="evidence" value="ECO:0007669"/>
    <property type="project" value="InterPro"/>
</dbReference>
<evidence type="ECO:0000256" key="1">
    <source>
        <dbReference type="ARBA" id="ARBA00004496"/>
    </source>
</evidence>
<dbReference type="Pfam" id="PF08769">
    <property type="entry name" value="Spo0A_C"/>
    <property type="match status" value="1"/>
</dbReference>
<feature type="binding site" evidence="15">
    <location>
        <position position="56"/>
    </location>
    <ligand>
        <name>Ca(2+)</name>
        <dbReference type="ChEBI" id="CHEBI:29108"/>
    </ligand>
</feature>
<evidence type="ECO:0000256" key="6">
    <source>
        <dbReference type="ARBA" id="ARBA00022837"/>
    </source>
</evidence>
<keyword evidence="8 14" id="KW-0902">Two-component regulatory system</keyword>
<evidence type="ECO:0000256" key="14">
    <source>
        <dbReference type="PIRNR" id="PIRNR002937"/>
    </source>
</evidence>
<keyword evidence="11 14" id="KW-0010">Activator</keyword>
<dbReference type="GO" id="GO:0051606">
    <property type="term" value="P:detection of stimulus"/>
    <property type="evidence" value="ECO:0007669"/>
    <property type="project" value="UniProtKB-UniRule"/>
</dbReference>
<sequence length="274" mass="31351">MNYVKIMIVKRDKREVEQLVSIVKSIPGYEISGICDSGQEAVKKILEREPDVVIMDEVLPGKDILEITEEIMHYKNLKNTRILLCGSKTHKEYLDFIYYKIADRLVLRILDVPYDERKIREIIEDVMKAKRNDNYQKLVETGSDGTMLEAVVTDIIHEIGVPAHIKGYQYLRSAILMAVHDMDILNSITKQLYPSIAEEYGTTASRVERAIRHAIEVAWGRGSMDTINELFGYTIHAGKGKPTNSEFIALIADKIRLDNRSMLQKTEYSLQSIS</sequence>
<dbReference type="Gene3D" id="3.40.50.2300">
    <property type="match status" value="1"/>
</dbReference>
<reference evidence="18 19" key="1">
    <citation type="submission" date="2020-08" db="EMBL/GenBank/DDBJ databases">
        <title>Genome public.</title>
        <authorList>
            <person name="Liu C."/>
            <person name="Sun Q."/>
        </authorList>
    </citation>
    <scope>NUCLEOTIDE SEQUENCE [LARGE SCALE GENOMIC DNA]</scope>
    <source>
        <strain evidence="18 19">NSJ-10</strain>
    </source>
</reference>
<dbReference type="InterPro" id="IPR036388">
    <property type="entry name" value="WH-like_DNA-bd_sf"/>
</dbReference>
<dbReference type="InterPro" id="IPR001789">
    <property type="entry name" value="Sig_transdc_resp-reg_receiver"/>
</dbReference>
<proteinExistence type="predicted"/>
<evidence type="ECO:0000256" key="15">
    <source>
        <dbReference type="PIRSR" id="PIRSR002937-1"/>
    </source>
</evidence>
<feature type="modified residue" description="4-aspartylphosphate" evidence="16">
    <location>
        <position position="56"/>
    </location>
</feature>
<dbReference type="EMBL" id="JACOOX010000004">
    <property type="protein sequence ID" value="MBC5662786.1"/>
    <property type="molecule type" value="Genomic_DNA"/>
</dbReference>
<dbReference type="SUPFAM" id="SSF52172">
    <property type="entry name" value="CheY-like"/>
    <property type="match status" value="1"/>
</dbReference>
<evidence type="ECO:0000256" key="5">
    <source>
        <dbReference type="ARBA" id="ARBA00022553"/>
    </source>
</evidence>
<evidence type="ECO:0000259" key="17">
    <source>
        <dbReference type="PROSITE" id="PS50110"/>
    </source>
</evidence>
<dbReference type="GO" id="GO:0003677">
    <property type="term" value="F:DNA binding"/>
    <property type="evidence" value="ECO:0007669"/>
    <property type="project" value="UniProtKB-KW"/>
</dbReference>
<dbReference type="Gene3D" id="1.10.10.10">
    <property type="entry name" value="Winged helix-like DNA-binding domain superfamily/Winged helix DNA-binding domain"/>
    <property type="match status" value="1"/>
</dbReference>
<dbReference type="PROSITE" id="PS50110">
    <property type="entry name" value="RESPONSE_REGULATORY"/>
    <property type="match status" value="1"/>
</dbReference>
<evidence type="ECO:0000256" key="10">
    <source>
        <dbReference type="ARBA" id="ARBA00023125"/>
    </source>
</evidence>
<keyword evidence="5 16" id="KW-0597">Phosphoprotein</keyword>
<protein>
    <recommendedName>
        <fullName evidence="2 14">Stage 0 sporulation protein A homolog</fullName>
    </recommendedName>
</protein>
<comment type="caution">
    <text evidence="18">The sequence shown here is derived from an EMBL/GenBank/DDBJ whole genome shotgun (WGS) entry which is preliminary data.</text>
</comment>
<dbReference type="Proteomes" id="UP000615234">
    <property type="component" value="Unassembled WGS sequence"/>
</dbReference>
<evidence type="ECO:0000256" key="8">
    <source>
        <dbReference type="ARBA" id="ARBA00023012"/>
    </source>
</evidence>
<dbReference type="InterPro" id="IPR012052">
    <property type="entry name" value="Spore_0_A"/>
</dbReference>
<comment type="cofactor">
    <cofactor evidence="14 15">
        <name>Ca(2+)</name>
        <dbReference type="ChEBI" id="CHEBI:29108"/>
    </cofactor>
    <text evidence="14 15">Binds 1 Ca(2+) ion per subunit.</text>
</comment>
<keyword evidence="9 14" id="KW-0805">Transcription regulation</keyword>
<keyword evidence="19" id="KW-1185">Reference proteome</keyword>
<evidence type="ECO:0000256" key="12">
    <source>
        <dbReference type="ARBA" id="ARBA00023163"/>
    </source>
</evidence>
<evidence type="ECO:0000256" key="9">
    <source>
        <dbReference type="ARBA" id="ARBA00023015"/>
    </source>
</evidence>
<keyword evidence="3 14" id="KW-0963">Cytoplasm</keyword>
<gene>
    <name evidence="18" type="primary">spo0A</name>
    <name evidence="18" type="ORF">H8S09_07765</name>
</gene>
<evidence type="ECO:0000256" key="16">
    <source>
        <dbReference type="PROSITE-ProRule" id="PRU00169"/>
    </source>
</evidence>
<dbReference type="GO" id="GO:0003700">
    <property type="term" value="F:DNA-binding transcription factor activity"/>
    <property type="evidence" value="ECO:0007669"/>
    <property type="project" value="InterPro"/>
</dbReference>
<dbReference type="InterPro" id="IPR014879">
    <property type="entry name" value="Spo0A_C"/>
</dbReference>
<dbReference type="GO" id="GO:0000160">
    <property type="term" value="P:phosphorelay signal transduction system"/>
    <property type="evidence" value="ECO:0007669"/>
    <property type="project" value="UniProtKB-UniRule"/>
</dbReference>
<evidence type="ECO:0000256" key="11">
    <source>
        <dbReference type="ARBA" id="ARBA00023159"/>
    </source>
</evidence>
<keyword evidence="7 14" id="KW-0749">Sporulation</keyword>
<accession>A0A8I0DV44</accession>
<dbReference type="InterPro" id="IPR011006">
    <property type="entry name" value="CheY-like_superfamily"/>
</dbReference>
<keyword evidence="12 14" id="KW-0804">Transcription</keyword>
<keyword evidence="6 14" id="KW-0106">Calcium</keyword>
<keyword evidence="4 14" id="KW-0678">Repressor</keyword>
<keyword evidence="10 14" id="KW-0238">DNA-binding</keyword>
<evidence type="ECO:0000256" key="13">
    <source>
        <dbReference type="ARBA" id="ARBA00024867"/>
    </source>
</evidence>
<dbReference type="RefSeq" id="WP_117821906.1">
    <property type="nucleotide sequence ID" value="NZ_JACOOX010000004.1"/>
</dbReference>
<name>A0A8I0DV44_9FIRM</name>
<organism evidence="18 19">
    <name type="scientific">Coprococcus hominis</name>
    <name type="common">ex Liu et al. 2022</name>
    <dbReference type="NCBI Taxonomy" id="2763039"/>
    <lineage>
        <taxon>Bacteria</taxon>
        <taxon>Bacillati</taxon>
        <taxon>Bacillota</taxon>
        <taxon>Clostridia</taxon>
        <taxon>Lachnospirales</taxon>
        <taxon>Lachnospiraceae</taxon>
        <taxon>Coprococcus</taxon>
    </lineage>
</organism>
<dbReference type="GO" id="GO:0005737">
    <property type="term" value="C:cytoplasm"/>
    <property type="evidence" value="ECO:0007669"/>
    <property type="project" value="UniProtKB-SubCell"/>
</dbReference>
<dbReference type="InterPro" id="IPR016032">
    <property type="entry name" value="Sig_transdc_resp-reg_C-effctor"/>
</dbReference>
<dbReference type="Pfam" id="PF00072">
    <property type="entry name" value="Response_reg"/>
    <property type="match status" value="1"/>
</dbReference>
<dbReference type="AlphaFoldDB" id="A0A8I0DV44"/>
<evidence type="ECO:0000256" key="7">
    <source>
        <dbReference type="ARBA" id="ARBA00022969"/>
    </source>
</evidence>
<evidence type="ECO:0000313" key="18">
    <source>
        <dbReference type="EMBL" id="MBC5662786.1"/>
    </source>
</evidence>
<dbReference type="GO" id="GO:0030435">
    <property type="term" value="P:sporulation resulting in formation of a cellular spore"/>
    <property type="evidence" value="ECO:0007669"/>
    <property type="project" value="UniProtKB-UniRule"/>
</dbReference>
<evidence type="ECO:0000256" key="2">
    <source>
        <dbReference type="ARBA" id="ARBA00018672"/>
    </source>
</evidence>
<dbReference type="GO" id="GO:0005509">
    <property type="term" value="F:calcium ion binding"/>
    <property type="evidence" value="ECO:0007669"/>
    <property type="project" value="UniProtKB-UniRule"/>
</dbReference>
<comment type="subcellular location">
    <subcellularLocation>
        <location evidence="1 14">Cytoplasm</location>
    </subcellularLocation>
</comment>
<evidence type="ECO:0000256" key="3">
    <source>
        <dbReference type="ARBA" id="ARBA00022490"/>
    </source>
</evidence>
<comment type="function">
    <text evidence="13 14">May play the central regulatory role in sporulation. It may be an element of the effector pathway responsible for the activation of sporulation genes in response to nutritional stress. Spo0A may act in concert with spo0H (a sigma factor) to control the expression of some genes that are critical to the sporulation process.</text>
</comment>
<keyword evidence="14 15" id="KW-0479">Metal-binding</keyword>